<protein>
    <submittedName>
        <fullName evidence="4">Secreted glucosidase</fullName>
    </submittedName>
</protein>
<proteinExistence type="predicted"/>
<keyword evidence="2" id="KW-0732">Signal</keyword>
<feature type="compositionally biased region" description="Basic and acidic residues" evidence="1">
    <location>
        <begin position="596"/>
        <end position="605"/>
    </location>
</feature>
<feature type="region of interest" description="Disordered" evidence="1">
    <location>
        <begin position="721"/>
        <end position="778"/>
    </location>
</feature>
<dbReference type="PROSITE" id="PS51762">
    <property type="entry name" value="GH16_2"/>
    <property type="match status" value="1"/>
</dbReference>
<feature type="compositionally biased region" description="Acidic residues" evidence="1">
    <location>
        <begin position="613"/>
        <end position="625"/>
    </location>
</feature>
<sequence>MRIFNIVSTLVLSWVVAASAPTYEGFDIIWQDSFEGSAGSLPDTSKWIMQDWFKDLNGDWQTYTTSPANQQLTGDGSLLIIPLKDSSATRGWTSGRLESAYTFTPAPGARTIAEASIRLGSAPASAKQGIWPAFWLLGDSHRRGTLIWPTCGEIDIMENVNGETKTQGVIHCDKNPGGICNEKNGIAGATALPDAGQGFHTYTTVVDRTPGNWMEESVSFYLDGVQYHQVTGYRIGNEEVWGKIAHNLIHFILNVAVGGEWPGDPDELTLDGLDNAIEVEYVAHYESTGLGGVSVHQDIENGPMMDEYSPGAEPQRPHSSRPSSSPSFPELPPSSEGEGFSIFEVAGRPGVYAIPGVSGIREVRGRPGVYETPDNRRYGVPELPGLREIPGEPGLYQVSGSHGSHSSSGYSETHTTPTHHNFPAPEQPSRRPSYDPSQFSSFPPPKSDRYSDSPDSSNIVYPGGSDYPDESGVIYSDHPSNSGHRQPRPAPVPNRMTDAERENQPSPMNPTRGRYGSPDGSTTEYSHEASQPPHRSSPYSQGGFSQAQEANSQYPHGGSRPSRFPSGGACLAPSAGDPHHGTYGRPGGWGPGTGKDCPDDNDSKLKARQISPNEDDEEVESEIDLESSKPEMPYRFKTPGYPPAPGPDAVAPPTVTPGEFGGVQAKDKGKYIDQDMPYRFETPDYQPAPESEAVAPPTVTPGEFGGVQFKDKSKYLDRSRVTRDMPYRFKTPSPAPGSDAVAPPTVAPDEFGGVQAKDKGKYLDPRGVDEPAPVSSQGTPMYRIYNEASRIAFIFAFVALVVL</sequence>
<feature type="compositionally biased region" description="Low complexity" evidence="1">
    <location>
        <begin position="647"/>
        <end position="658"/>
    </location>
</feature>
<feature type="signal peptide" evidence="2">
    <location>
        <begin position="1"/>
        <end position="19"/>
    </location>
</feature>
<evidence type="ECO:0000313" key="5">
    <source>
        <dbReference type="Proteomes" id="UP000266152"/>
    </source>
</evidence>
<feature type="region of interest" description="Disordered" evidence="1">
    <location>
        <begin position="293"/>
        <end position="340"/>
    </location>
</feature>
<dbReference type="Gene3D" id="2.60.120.200">
    <property type="match status" value="1"/>
</dbReference>
<feature type="compositionally biased region" description="Low complexity" evidence="1">
    <location>
        <begin position="320"/>
        <end position="340"/>
    </location>
</feature>
<comment type="caution">
    <text evidence="4">The sequence shown here is derived from an EMBL/GenBank/DDBJ whole genome shotgun (WGS) entry which is preliminary data.</text>
</comment>
<dbReference type="AlphaFoldDB" id="A0A395SQB5"/>
<dbReference type="Pfam" id="PF26113">
    <property type="entry name" value="GH16_XgeA"/>
    <property type="match status" value="1"/>
</dbReference>
<gene>
    <name evidence="4" type="ORF">FSPOR_1232</name>
</gene>
<feature type="chain" id="PRO_5017260601" evidence="2">
    <location>
        <begin position="20"/>
        <end position="803"/>
    </location>
</feature>
<feature type="region of interest" description="Disordered" evidence="1">
    <location>
        <begin position="364"/>
        <end position="707"/>
    </location>
</feature>
<dbReference type="InterPro" id="IPR000757">
    <property type="entry name" value="Beta-glucanase-like"/>
</dbReference>
<dbReference type="EMBL" id="PXOF01000020">
    <property type="protein sequence ID" value="RGP74654.1"/>
    <property type="molecule type" value="Genomic_DNA"/>
</dbReference>
<feature type="compositionally biased region" description="Basic and acidic residues" evidence="1">
    <location>
        <begin position="665"/>
        <end position="682"/>
    </location>
</feature>
<feature type="compositionally biased region" description="Gly residues" evidence="1">
    <location>
        <begin position="584"/>
        <end position="593"/>
    </location>
</feature>
<dbReference type="InterPro" id="IPR050546">
    <property type="entry name" value="Glycosyl_Hydrlase_16"/>
</dbReference>
<dbReference type="Proteomes" id="UP000266152">
    <property type="component" value="Unassembled WGS sequence"/>
</dbReference>
<evidence type="ECO:0000256" key="2">
    <source>
        <dbReference type="SAM" id="SignalP"/>
    </source>
</evidence>
<evidence type="ECO:0000256" key="1">
    <source>
        <dbReference type="SAM" id="MobiDB-lite"/>
    </source>
</evidence>
<dbReference type="GO" id="GO:0005975">
    <property type="term" value="P:carbohydrate metabolic process"/>
    <property type="evidence" value="ECO:0007669"/>
    <property type="project" value="InterPro"/>
</dbReference>
<evidence type="ECO:0000259" key="3">
    <source>
        <dbReference type="PROSITE" id="PS51762"/>
    </source>
</evidence>
<evidence type="ECO:0000313" key="4">
    <source>
        <dbReference type="EMBL" id="RGP74654.1"/>
    </source>
</evidence>
<dbReference type="SUPFAM" id="SSF49899">
    <property type="entry name" value="Concanavalin A-like lectins/glucanases"/>
    <property type="match status" value="1"/>
</dbReference>
<dbReference type="PANTHER" id="PTHR10963">
    <property type="entry name" value="GLYCOSYL HYDROLASE-RELATED"/>
    <property type="match status" value="1"/>
</dbReference>
<dbReference type="InterPro" id="IPR013320">
    <property type="entry name" value="ConA-like_dom_sf"/>
</dbReference>
<reference evidence="4 5" key="1">
    <citation type="journal article" date="2018" name="PLoS Pathog.">
        <title>Evolution of structural diversity of trichothecenes, a family of toxins produced by plant pathogenic and entomopathogenic fungi.</title>
        <authorList>
            <person name="Proctor R.H."/>
            <person name="McCormick S.P."/>
            <person name="Kim H.S."/>
            <person name="Cardoza R.E."/>
            <person name="Stanley A.M."/>
            <person name="Lindo L."/>
            <person name="Kelly A."/>
            <person name="Brown D.W."/>
            <person name="Lee T."/>
            <person name="Vaughan M.M."/>
            <person name="Alexander N.J."/>
            <person name="Busman M."/>
            <person name="Gutierrez S."/>
        </authorList>
    </citation>
    <scope>NUCLEOTIDE SEQUENCE [LARGE SCALE GENOMIC DNA]</scope>
    <source>
        <strain evidence="4 5">NRRL 3299</strain>
    </source>
</reference>
<accession>A0A395SQB5</accession>
<dbReference type="CDD" id="cd02182">
    <property type="entry name" value="GH16_Strep_laminarinase_like"/>
    <property type="match status" value="1"/>
</dbReference>
<feature type="compositionally biased region" description="Low complexity" evidence="1">
    <location>
        <begin position="399"/>
        <end position="416"/>
    </location>
</feature>
<feature type="compositionally biased region" description="Polar residues" evidence="1">
    <location>
        <begin position="533"/>
        <end position="554"/>
    </location>
</feature>
<feature type="compositionally biased region" description="Basic and acidic residues" evidence="1">
    <location>
        <begin position="756"/>
        <end position="769"/>
    </location>
</feature>
<dbReference type="PANTHER" id="PTHR10963:SF60">
    <property type="entry name" value="GRAM-NEGATIVE BACTERIA-BINDING PROTEIN 1-RELATED"/>
    <property type="match status" value="1"/>
</dbReference>
<feature type="compositionally biased region" description="Low complexity" evidence="1">
    <location>
        <begin position="557"/>
        <end position="568"/>
    </location>
</feature>
<keyword evidence="5" id="KW-1185">Reference proteome</keyword>
<dbReference type="STRING" id="5514.A0A395SQB5"/>
<feature type="domain" description="GH16" evidence="3">
    <location>
        <begin position="34"/>
        <end position="290"/>
    </location>
</feature>
<organism evidence="4 5">
    <name type="scientific">Fusarium sporotrichioides</name>
    <dbReference type="NCBI Taxonomy" id="5514"/>
    <lineage>
        <taxon>Eukaryota</taxon>
        <taxon>Fungi</taxon>
        <taxon>Dikarya</taxon>
        <taxon>Ascomycota</taxon>
        <taxon>Pezizomycotina</taxon>
        <taxon>Sordariomycetes</taxon>
        <taxon>Hypocreomycetidae</taxon>
        <taxon>Hypocreales</taxon>
        <taxon>Nectriaceae</taxon>
        <taxon>Fusarium</taxon>
    </lineage>
</organism>
<name>A0A395SQB5_FUSSP</name>
<dbReference type="GO" id="GO:0004553">
    <property type="term" value="F:hydrolase activity, hydrolyzing O-glycosyl compounds"/>
    <property type="evidence" value="ECO:0007669"/>
    <property type="project" value="InterPro"/>
</dbReference>